<dbReference type="SUPFAM" id="SSF53223">
    <property type="entry name" value="Aminoacid dehydrogenase-like, N-terminal domain"/>
    <property type="match status" value="1"/>
</dbReference>
<feature type="domain" description="Glutamate/phenylalanine/leucine/valine/L-tryptophan dehydrogenase C-terminal" evidence="5">
    <location>
        <begin position="143"/>
        <end position="348"/>
    </location>
</feature>
<dbReference type="InterPro" id="IPR006095">
    <property type="entry name" value="Glu/Leu/Phe/Val/Trp_DH"/>
</dbReference>
<comment type="caution">
    <text evidence="6">The sequence shown here is derived from an EMBL/GenBank/DDBJ whole genome shotgun (WGS) entry which is preliminary data.</text>
</comment>
<evidence type="ECO:0000256" key="3">
    <source>
        <dbReference type="ARBA" id="ARBA00023027"/>
    </source>
</evidence>
<dbReference type="InterPro" id="IPR033524">
    <property type="entry name" value="Glu/Leu/Phe/Val_DH_AS"/>
</dbReference>
<keyword evidence="3" id="KW-0520">NAD</keyword>
<dbReference type="Pfam" id="PF00208">
    <property type="entry name" value="ELFV_dehydrog"/>
    <property type="match status" value="1"/>
</dbReference>
<evidence type="ECO:0000259" key="5">
    <source>
        <dbReference type="SMART" id="SM00839"/>
    </source>
</evidence>
<dbReference type="SMART" id="SM00839">
    <property type="entry name" value="ELFV_dehydrog"/>
    <property type="match status" value="1"/>
</dbReference>
<dbReference type="InterPro" id="IPR016211">
    <property type="entry name" value="Glu/Phe/Leu/Val/Trp_DH_bac/arc"/>
</dbReference>
<evidence type="ECO:0000313" key="6">
    <source>
        <dbReference type="EMBL" id="MCT8330554.1"/>
    </source>
</evidence>
<dbReference type="EMBL" id="JAOCQF010000002">
    <property type="protein sequence ID" value="MCT8330554.1"/>
    <property type="molecule type" value="Genomic_DNA"/>
</dbReference>
<dbReference type="Proteomes" id="UP001205601">
    <property type="component" value="Unassembled WGS sequence"/>
</dbReference>
<reference evidence="7" key="1">
    <citation type="submission" date="2023-07" db="EMBL/GenBank/DDBJ databases">
        <title>Defluviimonas sediminis sp. nov., isolated from mangrove sediment.</title>
        <authorList>
            <person name="Liu L."/>
            <person name="Li J."/>
            <person name="Huang Y."/>
            <person name="Pan J."/>
            <person name="Li M."/>
        </authorList>
    </citation>
    <scope>NUCLEOTIDE SEQUENCE [LARGE SCALE GENOMIC DNA]</scope>
    <source>
        <strain evidence="7">FT324</strain>
    </source>
</reference>
<dbReference type="InterPro" id="IPR046346">
    <property type="entry name" value="Aminoacid_DH-like_N_sf"/>
</dbReference>
<dbReference type="InterPro" id="IPR006097">
    <property type="entry name" value="Glu/Leu/Phe/Val/Trp_DH_dimer"/>
</dbReference>
<evidence type="ECO:0000256" key="4">
    <source>
        <dbReference type="RuleBase" id="RU004417"/>
    </source>
</evidence>
<dbReference type="PRINTS" id="PR00082">
    <property type="entry name" value="GLFDHDRGNASE"/>
</dbReference>
<dbReference type="Pfam" id="PF02812">
    <property type="entry name" value="ELFV_dehydrog_N"/>
    <property type="match status" value="1"/>
</dbReference>
<accession>A0ABT2NRG2</accession>
<dbReference type="PANTHER" id="PTHR42722">
    <property type="entry name" value="LEUCINE DEHYDROGENASE"/>
    <property type="match status" value="1"/>
</dbReference>
<keyword evidence="2 4" id="KW-0560">Oxidoreductase</keyword>
<dbReference type="PROSITE" id="PS00074">
    <property type="entry name" value="GLFV_DEHYDROGENASE"/>
    <property type="match status" value="1"/>
</dbReference>
<proteinExistence type="inferred from homology"/>
<evidence type="ECO:0000256" key="2">
    <source>
        <dbReference type="ARBA" id="ARBA00023002"/>
    </source>
</evidence>
<dbReference type="SUPFAM" id="SSF51735">
    <property type="entry name" value="NAD(P)-binding Rossmann-fold domains"/>
    <property type="match status" value="1"/>
</dbReference>
<dbReference type="PIRSF" id="PIRSF000188">
    <property type="entry name" value="Phe_leu_dh"/>
    <property type="match status" value="1"/>
</dbReference>
<dbReference type="PANTHER" id="PTHR42722:SF1">
    <property type="entry name" value="VALINE DEHYDROGENASE"/>
    <property type="match status" value="1"/>
</dbReference>
<evidence type="ECO:0000256" key="1">
    <source>
        <dbReference type="ARBA" id="ARBA00006382"/>
    </source>
</evidence>
<dbReference type="RefSeq" id="WP_261496413.1">
    <property type="nucleotide sequence ID" value="NZ_JAOCQF010000002.1"/>
</dbReference>
<evidence type="ECO:0000313" key="7">
    <source>
        <dbReference type="Proteomes" id="UP001205601"/>
    </source>
</evidence>
<dbReference type="InterPro" id="IPR036291">
    <property type="entry name" value="NAD(P)-bd_dom_sf"/>
</dbReference>
<organism evidence="6 7">
    <name type="scientific">Albidovulum sediminis</name>
    <dbReference type="NCBI Taxonomy" id="3066345"/>
    <lineage>
        <taxon>Bacteria</taxon>
        <taxon>Pseudomonadati</taxon>
        <taxon>Pseudomonadota</taxon>
        <taxon>Alphaproteobacteria</taxon>
        <taxon>Rhodobacterales</taxon>
        <taxon>Paracoccaceae</taxon>
        <taxon>Albidovulum</taxon>
    </lineage>
</organism>
<dbReference type="Gene3D" id="3.40.50.720">
    <property type="entry name" value="NAD(P)-binding Rossmann-like Domain"/>
    <property type="match status" value="1"/>
</dbReference>
<dbReference type="Gene3D" id="3.40.50.10860">
    <property type="entry name" value="Leucine Dehydrogenase, chain A, domain 1"/>
    <property type="match status" value="1"/>
</dbReference>
<gene>
    <name evidence="6" type="ORF">N5I32_13595</name>
</gene>
<dbReference type="InterPro" id="IPR006096">
    <property type="entry name" value="Glu/Leu/Phe/Val/Trp_DH_C"/>
</dbReference>
<protein>
    <submittedName>
        <fullName evidence="6">Amino acid dehydrogenase</fullName>
    </submittedName>
</protein>
<dbReference type="CDD" id="cd01075">
    <property type="entry name" value="NAD_bind_Leu_Phe_Val_DH"/>
    <property type="match status" value="1"/>
</dbReference>
<sequence>MQITRLPIESHEEVYRVEDPDAGLLGFIAIHSTRLGPAAGGLRMRIYDGEAAAVEDVLRLSRGMTFKNAAADLPLGGGKAVILGDPARQKTPALLQAMGRAIETLQGRYWTAEDMGMSTADMSILAGQTRFVAGLAGGAHGSGDPSPVTARGVFNAIGTALRHRFGTAELAGRVVAVQGLGSVGRHLGALLHGAGARLVVADTDPARVAAAVSGWGAQACPVERIHAAPADVFAPCAIGAVLNAGTVPDLRCAVVAGAANNQLATAADGAALHGRGIIYAPDFVANGGGIINVAAEILRRPDRDAWVAAKLARLDATLDAILTRAARERVGPNEVAERVVAERMASRAA</sequence>
<keyword evidence="7" id="KW-1185">Reference proteome</keyword>
<comment type="similarity">
    <text evidence="1 4">Belongs to the Glu/Leu/Phe/Val dehydrogenases family.</text>
</comment>
<name>A0ABT2NRG2_9RHOB</name>